<evidence type="ECO:0000313" key="2">
    <source>
        <dbReference type="EMBL" id="MEQ1403465.1"/>
    </source>
</evidence>
<dbReference type="Pfam" id="PF04264">
    <property type="entry name" value="YceI"/>
    <property type="match status" value="1"/>
</dbReference>
<feature type="domain" description="Lipid/polyisoprenoid-binding YceI-like" evidence="1">
    <location>
        <begin position="36"/>
        <end position="193"/>
    </location>
</feature>
<keyword evidence="3" id="KW-1185">Reference proteome</keyword>
<dbReference type="Proteomes" id="UP001496627">
    <property type="component" value="Unassembled WGS sequence"/>
</dbReference>
<comment type="caution">
    <text evidence="2">The sequence shown here is derived from an EMBL/GenBank/DDBJ whole genome shotgun (WGS) entry which is preliminary data.</text>
</comment>
<dbReference type="InterPro" id="IPR036761">
    <property type="entry name" value="TTHA0802/YceI-like_sf"/>
</dbReference>
<dbReference type="Gene3D" id="2.40.128.110">
    <property type="entry name" value="Lipid/polyisoprenoid-binding, YceI-like"/>
    <property type="match status" value="1"/>
</dbReference>
<proteinExistence type="predicted"/>
<dbReference type="PANTHER" id="PTHR34406:SF1">
    <property type="entry name" value="PROTEIN YCEI"/>
    <property type="match status" value="1"/>
</dbReference>
<dbReference type="SMART" id="SM00867">
    <property type="entry name" value="YceI"/>
    <property type="match status" value="1"/>
</dbReference>
<gene>
    <name evidence="2" type="ORF">ABK249_00845</name>
</gene>
<protein>
    <submittedName>
        <fullName evidence="2">YceI family protein</fullName>
    </submittedName>
</protein>
<evidence type="ECO:0000259" key="1">
    <source>
        <dbReference type="SMART" id="SM00867"/>
    </source>
</evidence>
<dbReference type="InterPro" id="IPR007372">
    <property type="entry name" value="Lipid/polyisoprenoid-bd_YceI"/>
</dbReference>
<organism evidence="2 3">
    <name type="scientific">Neorhizobium phenanthreniclasticum</name>
    <dbReference type="NCBI Taxonomy" id="3157917"/>
    <lineage>
        <taxon>Bacteria</taxon>
        <taxon>Pseudomonadati</taxon>
        <taxon>Pseudomonadota</taxon>
        <taxon>Alphaproteobacteria</taxon>
        <taxon>Hyphomicrobiales</taxon>
        <taxon>Rhizobiaceae</taxon>
        <taxon>Rhizobium/Agrobacterium group</taxon>
        <taxon>Neorhizobium</taxon>
    </lineage>
</organism>
<evidence type="ECO:0000313" key="3">
    <source>
        <dbReference type="Proteomes" id="UP001496627"/>
    </source>
</evidence>
<accession>A0ABV0LV41</accession>
<sequence length="195" mass="20966">MTRKTVLFTALLFAASFPQDGQSAVEVPSLAEAAGRYAITPGSSIAFSVGQVGGGGIKGKFGKFSGTFNLKAGDLAHSMVSFELKPESVMTGQDRIDAFLRSGAVFDSSQFDTISFRSEHVEQTGPDSARITGTLTAKGRSMSESFDVTLTAWNGRMIAFNVSGRIFRSRYAMDVGTPIYSNVVQFDMMIKGERN</sequence>
<dbReference type="RefSeq" id="WP_037158241.1">
    <property type="nucleotide sequence ID" value="NZ_JBEAAL010000001.1"/>
</dbReference>
<name>A0ABV0LV41_9HYPH</name>
<reference evidence="2 3" key="1">
    <citation type="submission" date="2024-05" db="EMBL/GenBank/DDBJ databases">
        <title>Neorhizobium sp. Rsf11, a plant growth promoting and heavy metal resistant PAH-degrader.</title>
        <authorList>
            <person name="Golubev S.N."/>
            <person name="Muratova A.Y."/>
            <person name="Markelova M.I."/>
        </authorList>
    </citation>
    <scope>NUCLEOTIDE SEQUENCE [LARGE SCALE GENOMIC DNA]</scope>
    <source>
        <strain evidence="2 3">Rsf11</strain>
    </source>
</reference>
<dbReference type="SUPFAM" id="SSF101874">
    <property type="entry name" value="YceI-like"/>
    <property type="match status" value="1"/>
</dbReference>
<dbReference type="PANTHER" id="PTHR34406">
    <property type="entry name" value="PROTEIN YCEI"/>
    <property type="match status" value="1"/>
</dbReference>
<dbReference type="EMBL" id="JBEAAL010000001">
    <property type="protein sequence ID" value="MEQ1403465.1"/>
    <property type="molecule type" value="Genomic_DNA"/>
</dbReference>